<dbReference type="RefSeq" id="WP_249333202.1">
    <property type="nucleotide sequence ID" value="NZ_JACRSY010000020.1"/>
</dbReference>
<evidence type="ECO:0000259" key="2">
    <source>
        <dbReference type="Pfam" id="PF07885"/>
    </source>
</evidence>
<evidence type="ECO:0000313" key="3">
    <source>
        <dbReference type="EMBL" id="MBC8580395.1"/>
    </source>
</evidence>
<evidence type="ECO:0000256" key="1">
    <source>
        <dbReference type="SAM" id="Phobius"/>
    </source>
</evidence>
<feature type="transmembrane region" description="Helical" evidence="1">
    <location>
        <begin position="43"/>
        <end position="61"/>
    </location>
</feature>
<dbReference type="Proteomes" id="UP000655830">
    <property type="component" value="Unassembled WGS sequence"/>
</dbReference>
<feature type="transmembrane region" description="Helical" evidence="1">
    <location>
        <begin position="186"/>
        <end position="208"/>
    </location>
</feature>
<dbReference type="SUPFAM" id="SSF81324">
    <property type="entry name" value="Voltage-gated potassium channels"/>
    <property type="match status" value="1"/>
</dbReference>
<organism evidence="3 4">
    <name type="scientific">Zhenhengia yiwuensis</name>
    <dbReference type="NCBI Taxonomy" id="2763666"/>
    <lineage>
        <taxon>Bacteria</taxon>
        <taxon>Bacillati</taxon>
        <taxon>Bacillota</taxon>
        <taxon>Clostridia</taxon>
        <taxon>Lachnospirales</taxon>
        <taxon>Lachnospiraceae</taxon>
        <taxon>Zhenhengia</taxon>
    </lineage>
</organism>
<reference evidence="3" key="1">
    <citation type="submission" date="2020-08" db="EMBL/GenBank/DDBJ databases">
        <title>Genome public.</title>
        <authorList>
            <person name="Liu C."/>
            <person name="Sun Q."/>
        </authorList>
    </citation>
    <scope>NUCLEOTIDE SEQUENCE</scope>
    <source>
        <strain evidence="3">NSJ-12</strain>
    </source>
</reference>
<dbReference type="Gene3D" id="1.10.287.70">
    <property type="match status" value="1"/>
</dbReference>
<proteinExistence type="predicted"/>
<keyword evidence="1" id="KW-1133">Transmembrane helix</keyword>
<accession>A0A926EKY3</accession>
<keyword evidence="4" id="KW-1185">Reference proteome</keyword>
<evidence type="ECO:0000313" key="4">
    <source>
        <dbReference type="Proteomes" id="UP000655830"/>
    </source>
</evidence>
<keyword evidence="1" id="KW-0812">Transmembrane</keyword>
<gene>
    <name evidence="3" type="ORF">H8718_12735</name>
</gene>
<sequence length="216" mass="25470">MIKHHYEYLIHWCISPTLFVSSSYKKRALTPRERGKRVRTLNITYFTVACILFTSIIILYMTHTITHINTFLIGFYILWSLSRVNEIFMAFMKDVFDKLNPRKRKKNGLQYYERIALALRSFIELILHYAMLYYLLDTCFVRYGLWNGLFNQPLRDPLTALYFSLITIVSIGYGDYYPIHPISKLLVMYEIINGLLLLAVSFTVYVGLDLDEKEAS</sequence>
<name>A0A926EKY3_9FIRM</name>
<dbReference type="Pfam" id="PF07885">
    <property type="entry name" value="Ion_trans_2"/>
    <property type="match status" value="1"/>
</dbReference>
<protein>
    <recommendedName>
        <fullName evidence="2">Potassium channel domain-containing protein</fullName>
    </recommendedName>
</protein>
<comment type="caution">
    <text evidence="3">The sequence shown here is derived from an EMBL/GenBank/DDBJ whole genome shotgun (WGS) entry which is preliminary data.</text>
</comment>
<keyword evidence="1" id="KW-0472">Membrane</keyword>
<dbReference type="EMBL" id="JACRSY010000020">
    <property type="protein sequence ID" value="MBC8580395.1"/>
    <property type="molecule type" value="Genomic_DNA"/>
</dbReference>
<dbReference type="InterPro" id="IPR013099">
    <property type="entry name" value="K_chnl_dom"/>
</dbReference>
<feature type="domain" description="Potassium channel" evidence="2">
    <location>
        <begin position="130"/>
        <end position="205"/>
    </location>
</feature>
<feature type="transmembrane region" description="Helical" evidence="1">
    <location>
        <begin position="117"/>
        <end position="136"/>
    </location>
</feature>
<feature type="transmembrane region" description="Helical" evidence="1">
    <location>
        <begin position="156"/>
        <end position="174"/>
    </location>
</feature>
<dbReference type="AlphaFoldDB" id="A0A926EKY3"/>